<dbReference type="CDD" id="cd04459">
    <property type="entry name" value="Rho_CSD"/>
    <property type="match status" value="1"/>
</dbReference>
<dbReference type="PROSITE" id="PS51856">
    <property type="entry name" value="RHO_RNA_BD"/>
    <property type="match status" value="1"/>
</dbReference>
<evidence type="ECO:0000313" key="13">
    <source>
        <dbReference type="EMBL" id="ACA60660.1"/>
    </source>
</evidence>
<dbReference type="SUPFAM" id="SSF50249">
    <property type="entry name" value="Nucleic acid-binding proteins"/>
    <property type="match status" value="1"/>
</dbReference>
<dbReference type="RefSeq" id="WP_012303235.1">
    <property type="nucleotide sequence ID" value="NC_010424.1"/>
</dbReference>
<keyword evidence="5 9" id="KW-0067">ATP-binding</keyword>
<dbReference type="SMART" id="SM00382">
    <property type="entry name" value="AAA"/>
    <property type="match status" value="1"/>
</dbReference>
<evidence type="ECO:0000256" key="9">
    <source>
        <dbReference type="HAMAP-Rule" id="MF_01884"/>
    </source>
</evidence>
<dbReference type="Gene3D" id="1.10.720.10">
    <property type="match status" value="1"/>
</dbReference>
<dbReference type="HAMAP" id="MF_01884">
    <property type="entry name" value="Rho"/>
    <property type="match status" value="1"/>
</dbReference>
<dbReference type="NCBIfam" id="TIGR00767">
    <property type="entry name" value="rho"/>
    <property type="match status" value="1"/>
</dbReference>
<dbReference type="GO" id="GO:0003723">
    <property type="term" value="F:RNA binding"/>
    <property type="evidence" value="ECO:0007669"/>
    <property type="project" value="UniProtKB-UniRule"/>
</dbReference>
<proteinExistence type="inferred from homology"/>
<dbReference type="SUPFAM" id="SSF68912">
    <property type="entry name" value="Rho N-terminal domain-like"/>
    <property type="match status" value="1"/>
</dbReference>
<dbReference type="EC" id="3.6.4.-" evidence="9 10"/>
<dbReference type="GO" id="GO:0006353">
    <property type="term" value="P:DNA-templated transcription termination"/>
    <property type="evidence" value="ECO:0007669"/>
    <property type="project" value="UniProtKB-UniRule"/>
</dbReference>
<dbReference type="PANTHER" id="PTHR46425:SF1">
    <property type="entry name" value="TRANSCRIPTION TERMINATION FACTOR RHO"/>
    <property type="match status" value="1"/>
</dbReference>
<dbReference type="InterPro" id="IPR027417">
    <property type="entry name" value="P-loop_NTPase"/>
</dbReference>
<dbReference type="InterPro" id="IPR003593">
    <property type="entry name" value="AAA+_ATPase"/>
</dbReference>
<evidence type="ECO:0000256" key="1">
    <source>
        <dbReference type="ARBA" id="ARBA00022472"/>
    </source>
</evidence>
<dbReference type="STRING" id="477974.Daud_2173"/>
<name>B1I6H8_DESAP</name>
<evidence type="ECO:0000256" key="8">
    <source>
        <dbReference type="ARBA" id="ARBA00023163"/>
    </source>
</evidence>
<dbReference type="Pfam" id="PF07498">
    <property type="entry name" value="Rho_N"/>
    <property type="match status" value="1"/>
</dbReference>
<keyword evidence="7 9" id="KW-0805">Transcription regulation</keyword>
<dbReference type="InterPro" id="IPR011129">
    <property type="entry name" value="CSD"/>
</dbReference>
<dbReference type="Pfam" id="PF00006">
    <property type="entry name" value="ATP-synt_ab"/>
    <property type="match status" value="1"/>
</dbReference>
<evidence type="ECO:0000256" key="6">
    <source>
        <dbReference type="ARBA" id="ARBA00022884"/>
    </source>
</evidence>
<evidence type="ECO:0000256" key="5">
    <source>
        <dbReference type="ARBA" id="ARBA00022840"/>
    </source>
</evidence>
<dbReference type="AlphaFoldDB" id="B1I6H8"/>
<evidence type="ECO:0000256" key="11">
    <source>
        <dbReference type="PROSITE-ProRule" id="PRU01203"/>
    </source>
</evidence>
<dbReference type="Pfam" id="PF07497">
    <property type="entry name" value="Rho_RNA_bind"/>
    <property type="match status" value="1"/>
</dbReference>
<reference evidence="14" key="1">
    <citation type="submission" date="2007-10" db="EMBL/GenBank/DDBJ databases">
        <title>Complete sequence of chromosome of Desulforudis audaxviator MP104C.</title>
        <authorList>
            <person name="Copeland A."/>
            <person name="Lucas S."/>
            <person name="Lapidus A."/>
            <person name="Barry K."/>
            <person name="Glavina del Rio T."/>
            <person name="Dalin E."/>
            <person name="Tice H."/>
            <person name="Bruce D."/>
            <person name="Pitluck S."/>
            <person name="Lowry S.R."/>
            <person name="Larimer F."/>
            <person name="Land M.L."/>
            <person name="Hauser L."/>
            <person name="Kyrpides N."/>
            <person name="Ivanova N.N."/>
            <person name="Richardson P."/>
        </authorList>
    </citation>
    <scope>NUCLEOTIDE SEQUENCE [LARGE SCALE GENOMIC DNA]</scope>
    <source>
        <strain evidence="14">MP104C</strain>
    </source>
</reference>
<keyword evidence="4 9" id="KW-0347">Helicase</keyword>
<accession>B1I6H8</accession>
<comment type="similarity">
    <text evidence="9 11">Belongs to the Rho family.</text>
</comment>
<comment type="subunit">
    <text evidence="9">Homohexamer. The homohexamer assembles into an open ring structure.</text>
</comment>
<dbReference type="GO" id="GO:0004386">
    <property type="term" value="F:helicase activity"/>
    <property type="evidence" value="ECO:0007669"/>
    <property type="project" value="UniProtKB-UniRule"/>
</dbReference>
<keyword evidence="14" id="KW-1185">Reference proteome</keyword>
<evidence type="ECO:0000256" key="3">
    <source>
        <dbReference type="ARBA" id="ARBA00022801"/>
    </source>
</evidence>
<feature type="binding site" evidence="9">
    <location>
        <position position="264"/>
    </location>
    <ligand>
        <name>ATP</name>
        <dbReference type="ChEBI" id="CHEBI:30616"/>
    </ligand>
</feature>
<dbReference type="eggNOG" id="COG1158">
    <property type="taxonomic scope" value="Bacteria"/>
</dbReference>
<keyword evidence="3 9" id="KW-0378">Hydrolase</keyword>
<dbReference type="Gene3D" id="3.40.50.300">
    <property type="entry name" value="P-loop containing nucleotide triphosphate hydrolases"/>
    <property type="match status" value="1"/>
</dbReference>
<dbReference type="CDD" id="cd01128">
    <property type="entry name" value="rho_factor_C"/>
    <property type="match status" value="1"/>
</dbReference>
<dbReference type="SMART" id="SM00959">
    <property type="entry name" value="Rho_N"/>
    <property type="match status" value="1"/>
</dbReference>
<keyword evidence="2 9" id="KW-0547">Nucleotide-binding</keyword>
<dbReference type="KEGG" id="dau:Daud_2173"/>
<dbReference type="OrthoDB" id="9805197at2"/>
<dbReference type="InterPro" id="IPR004665">
    <property type="entry name" value="Term_rho"/>
</dbReference>
<gene>
    <name evidence="9" type="primary">rho</name>
    <name evidence="13" type="ordered locus">Daud_2173</name>
</gene>
<evidence type="ECO:0000259" key="12">
    <source>
        <dbReference type="PROSITE" id="PS51856"/>
    </source>
</evidence>
<dbReference type="EMBL" id="CP000860">
    <property type="protein sequence ID" value="ACA60660.1"/>
    <property type="molecule type" value="Genomic_DNA"/>
</dbReference>
<evidence type="ECO:0000256" key="7">
    <source>
        <dbReference type="ARBA" id="ARBA00023015"/>
    </source>
</evidence>
<dbReference type="InterPro" id="IPR012340">
    <property type="entry name" value="NA-bd_OB-fold"/>
</dbReference>
<dbReference type="SUPFAM" id="SSF52540">
    <property type="entry name" value="P-loop containing nucleoside triphosphate hydrolases"/>
    <property type="match status" value="1"/>
</dbReference>
<feature type="binding site" evidence="9">
    <location>
        <begin position="233"/>
        <end position="238"/>
    </location>
    <ligand>
        <name>ATP</name>
        <dbReference type="ChEBI" id="CHEBI:30616"/>
    </ligand>
</feature>
<dbReference type="GO" id="GO:0016787">
    <property type="term" value="F:hydrolase activity"/>
    <property type="evidence" value="ECO:0007669"/>
    <property type="project" value="UniProtKB-KW"/>
</dbReference>
<sequence>MSATALENKTLAELQNLAKELKIPAYYRYRKKELIAEIERIQQDLRPTREASPPEAEPVPVPPTALVEQRRQEPREAALHYHPQTQPYPPPHHDTGRMLPDRSRLFQAQGYLEILPEGYGFLRPSQFLPSNDDIYVSASQIRKFDLRTGDLVSGQVRPPKDTEKYLALLRVETVNGEEAALAGRRRHFDELTPLYPQERLTLETSPDRIAARIIDLISPLGKGQRGLIVAPPKAGKTTLLKEIANSITSNHPEVVLMILLIDERPEEVTDIQRSVKAEVIASTFDEPAENHVRVTEMVLERAKRLVEHKKDVAILLDSITRLGRAYNLVVPTSGRTLSGGVDPAALHKPKRFFGAARKIEEGGSLTILATALIETGSRMDEVIFEEFKGTGNMELILDRRISERRIFPAIDVQRSGTRKEELLLTSDELELMWYFRKTTNQMSSSDAMEHLIEEMRRTRSNRDLLRNFQAFKQAAGGPPEGWMMPGPPIHRK</sequence>
<feature type="binding site" evidence="9">
    <location>
        <begin position="221"/>
        <end position="226"/>
    </location>
    <ligand>
        <name>ATP</name>
        <dbReference type="ChEBI" id="CHEBI:30616"/>
    </ligand>
</feature>
<evidence type="ECO:0000313" key="14">
    <source>
        <dbReference type="Proteomes" id="UP000008544"/>
    </source>
</evidence>
<dbReference type="InterPro" id="IPR000194">
    <property type="entry name" value="ATPase_F1/V1/A1_a/bsu_nucl-bd"/>
</dbReference>
<dbReference type="GO" id="GO:0008186">
    <property type="term" value="F:ATP-dependent activity, acting on RNA"/>
    <property type="evidence" value="ECO:0007669"/>
    <property type="project" value="UniProtKB-UniRule"/>
</dbReference>
<evidence type="ECO:0000256" key="4">
    <source>
        <dbReference type="ARBA" id="ARBA00022806"/>
    </source>
</evidence>
<dbReference type="GO" id="GO:0005524">
    <property type="term" value="F:ATP binding"/>
    <property type="evidence" value="ECO:0007669"/>
    <property type="project" value="UniProtKB-UniRule"/>
</dbReference>
<dbReference type="Gene3D" id="2.40.50.140">
    <property type="entry name" value="Nucleic acid-binding proteins"/>
    <property type="match status" value="1"/>
</dbReference>
<dbReference type="InterPro" id="IPR036269">
    <property type="entry name" value="Rho_N_sf"/>
</dbReference>
<keyword evidence="6 9" id="KW-0694">RNA-binding</keyword>
<dbReference type="FunFam" id="3.40.50.300:FF:000072">
    <property type="entry name" value="Transcription termination factor Rho"/>
    <property type="match status" value="1"/>
</dbReference>
<keyword evidence="1 9" id="KW-0806">Transcription termination</keyword>
<dbReference type="InterPro" id="IPR041703">
    <property type="entry name" value="Rho_factor_ATP-bd"/>
</dbReference>
<dbReference type="SMART" id="SM00357">
    <property type="entry name" value="CSP"/>
    <property type="match status" value="1"/>
</dbReference>
<dbReference type="NCBIfam" id="NF006886">
    <property type="entry name" value="PRK09376.1"/>
    <property type="match status" value="1"/>
</dbReference>
<reference evidence="13 14" key="2">
    <citation type="journal article" date="2008" name="Science">
        <title>Environmental genomics reveals a single-species ecosystem deep within Earth.</title>
        <authorList>
            <person name="Chivian D."/>
            <person name="Brodie E.L."/>
            <person name="Alm E.J."/>
            <person name="Culley D.E."/>
            <person name="Dehal P.S."/>
            <person name="Desantis T.Z."/>
            <person name="Gihring T.M."/>
            <person name="Lapidus A."/>
            <person name="Lin L.H."/>
            <person name="Lowry S.R."/>
            <person name="Moser D.P."/>
            <person name="Richardson P.M."/>
            <person name="Southam G."/>
            <person name="Wanger G."/>
            <person name="Pratt L.M."/>
            <person name="Andersen G.L."/>
            <person name="Hazen T.C."/>
            <person name="Brockman F.J."/>
            <person name="Arkin A.P."/>
            <person name="Onstott T.C."/>
        </authorList>
    </citation>
    <scope>NUCLEOTIDE SEQUENCE [LARGE SCALE GENOMIC DNA]</scope>
    <source>
        <strain evidence="13 14">MP104C</strain>
    </source>
</reference>
<comment type="function">
    <text evidence="9">Facilitates transcription termination by a mechanism that involves Rho binding to the nascent RNA, activation of Rho's RNA-dependent ATPase activity, and release of the mRNA from the DNA template.</text>
</comment>
<evidence type="ECO:0000256" key="10">
    <source>
        <dbReference type="NCBIfam" id="TIGR00767"/>
    </source>
</evidence>
<dbReference type="InterPro" id="IPR011112">
    <property type="entry name" value="Rho-like_N"/>
</dbReference>
<keyword evidence="8 9" id="KW-0804">Transcription</keyword>
<comment type="caution">
    <text evidence="9">Lacks conserved residue(s) required for the propagation of feature annotation.</text>
</comment>
<dbReference type="InterPro" id="IPR011113">
    <property type="entry name" value="Rho_RNA-bd"/>
</dbReference>
<protein>
    <recommendedName>
        <fullName evidence="9 10">Transcription termination factor Rho</fullName>
        <ecNumber evidence="9 10">3.6.4.-</ecNumber>
    </recommendedName>
    <alternativeName>
        <fullName evidence="9">ATP-dependent helicase Rho</fullName>
    </alternativeName>
</protein>
<organism evidence="13 14">
    <name type="scientific">Desulforudis audaxviator (strain MP104C)</name>
    <dbReference type="NCBI Taxonomy" id="477974"/>
    <lineage>
        <taxon>Bacteria</taxon>
        <taxon>Bacillati</taxon>
        <taxon>Bacillota</taxon>
        <taxon>Clostridia</taxon>
        <taxon>Thermoanaerobacterales</taxon>
        <taxon>Candidatus Desulforudaceae</taxon>
        <taxon>Candidatus Desulforudis</taxon>
    </lineage>
</organism>
<dbReference type="Proteomes" id="UP000008544">
    <property type="component" value="Chromosome"/>
</dbReference>
<dbReference type="HOGENOM" id="CLU_016377_4_0_9"/>
<feature type="domain" description="Rho RNA-BD" evidence="12">
    <location>
        <begin position="105"/>
        <end position="178"/>
    </location>
</feature>
<dbReference type="PANTHER" id="PTHR46425">
    <property type="entry name" value="TRANSCRIPTION TERMINATION FACTOR RHO"/>
    <property type="match status" value="1"/>
</dbReference>
<evidence type="ECO:0000256" key="2">
    <source>
        <dbReference type="ARBA" id="ARBA00022741"/>
    </source>
</evidence>